<dbReference type="Proteomes" id="UP000076486">
    <property type="component" value="Unassembled WGS sequence"/>
</dbReference>
<gene>
    <name evidence="1" type="ORF">N473_15775</name>
</gene>
<evidence type="ECO:0000313" key="1">
    <source>
        <dbReference type="EMBL" id="KZN63775.1"/>
    </source>
</evidence>
<dbReference type="EMBL" id="AUYC01000025">
    <property type="protein sequence ID" value="KZN63775.1"/>
    <property type="molecule type" value="Genomic_DNA"/>
</dbReference>
<reference evidence="1 2" key="1">
    <citation type="submission" date="2013-07" db="EMBL/GenBank/DDBJ databases">
        <title>Comparative Genomic and Metabolomic Analysis of Twelve Strains of Pseudoalteromonas luteoviolacea.</title>
        <authorList>
            <person name="Vynne N.G."/>
            <person name="Mansson M."/>
            <person name="Gram L."/>
        </authorList>
    </citation>
    <scope>NUCLEOTIDE SEQUENCE [LARGE SCALE GENOMIC DNA]</scope>
    <source>
        <strain evidence="1 2">CPMOR-1</strain>
    </source>
</reference>
<proteinExistence type="predicted"/>
<organism evidence="1 2">
    <name type="scientific">Pseudoalteromonas luteoviolacea CPMOR-1</name>
    <dbReference type="NCBI Taxonomy" id="1365248"/>
    <lineage>
        <taxon>Bacteria</taxon>
        <taxon>Pseudomonadati</taxon>
        <taxon>Pseudomonadota</taxon>
        <taxon>Gammaproteobacteria</taxon>
        <taxon>Alteromonadales</taxon>
        <taxon>Pseudoalteromonadaceae</taxon>
        <taxon>Pseudoalteromonas</taxon>
    </lineage>
</organism>
<evidence type="ECO:0000313" key="2">
    <source>
        <dbReference type="Proteomes" id="UP000076486"/>
    </source>
</evidence>
<comment type="caution">
    <text evidence="1">The sequence shown here is derived from an EMBL/GenBank/DDBJ whole genome shotgun (WGS) entry which is preliminary data.</text>
</comment>
<protein>
    <submittedName>
        <fullName evidence="1">Uncharacterized protein</fullName>
    </submittedName>
</protein>
<dbReference type="PATRIC" id="fig|1365248.3.peg.2067"/>
<dbReference type="AlphaFoldDB" id="A0A167L430"/>
<accession>A0A167L430</accession>
<sequence>MILKIDFSWVIDFNSIDSLIKKTKINNINMAVKKS</sequence>
<name>A0A167L430_9GAMM</name>